<organism evidence="2 3">
    <name type="scientific">Catenaria anguillulae PL171</name>
    <dbReference type="NCBI Taxonomy" id="765915"/>
    <lineage>
        <taxon>Eukaryota</taxon>
        <taxon>Fungi</taxon>
        <taxon>Fungi incertae sedis</taxon>
        <taxon>Blastocladiomycota</taxon>
        <taxon>Blastocladiomycetes</taxon>
        <taxon>Blastocladiales</taxon>
        <taxon>Catenariaceae</taxon>
        <taxon>Catenaria</taxon>
    </lineage>
</organism>
<feature type="compositionally biased region" description="Low complexity" evidence="1">
    <location>
        <begin position="168"/>
        <end position="183"/>
    </location>
</feature>
<evidence type="ECO:0000313" key="2">
    <source>
        <dbReference type="EMBL" id="ORZ36756.1"/>
    </source>
</evidence>
<feature type="region of interest" description="Disordered" evidence="1">
    <location>
        <begin position="1"/>
        <end position="60"/>
    </location>
</feature>
<evidence type="ECO:0000313" key="3">
    <source>
        <dbReference type="Proteomes" id="UP000193411"/>
    </source>
</evidence>
<keyword evidence="3" id="KW-1185">Reference proteome</keyword>
<comment type="caution">
    <text evidence="2">The sequence shown here is derived from an EMBL/GenBank/DDBJ whole genome shotgun (WGS) entry which is preliminary data.</text>
</comment>
<sequence length="252" mass="25393">MCTAGIATPDPSPHLTLRSRAGMPPTSSEYRPGYLGTTSPSLGAGASAFAGRQPQPSPPLGFAQLGSSLTGLPSPTVHLGAGALRGGGGGVAVGRARTYSSASSGSYSWSPALGQHASGLANSYGSSVSDQQQVAAAAAAACSDIYDYHHQGQAAGSSFTNMYGTNASHSHGSSSSPTSTGSPTAHDQDFALSKSFADLALDASEPRRAKGGFMQHHLDQVRAHETGGADDESSIAPPEHVVSGVLTLVEQE</sequence>
<gene>
    <name evidence="2" type="ORF">BCR44DRAFT_1059066</name>
</gene>
<dbReference type="EMBL" id="MCFL01000015">
    <property type="protein sequence ID" value="ORZ36756.1"/>
    <property type="molecule type" value="Genomic_DNA"/>
</dbReference>
<reference evidence="2 3" key="1">
    <citation type="submission" date="2016-07" db="EMBL/GenBank/DDBJ databases">
        <title>Pervasive Adenine N6-methylation of Active Genes in Fungi.</title>
        <authorList>
            <consortium name="DOE Joint Genome Institute"/>
            <person name="Mondo S.J."/>
            <person name="Dannebaum R.O."/>
            <person name="Kuo R.C."/>
            <person name="Labutti K."/>
            <person name="Haridas S."/>
            <person name="Kuo A."/>
            <person name="Salamov A."/>
            <person name="Ahrendt S.R."/>
            <person name="Lipzen A."/>
            <person name="Sullivan W."/>
            <person name="Andreopoulos W.B."/>
            <person name="Clum A."/>
            <person name="Lindquist E."/>
            <person name="Daum C."/>
            <person name="Ramamoorthy G.K."/>
            <person name="Gryganskyi A."/>
            <person name="Culley D."/>
            <person name="Magnuson J.K."/>
            <person name="James T.Y."/>
            <person name="O'Malley M.A."/>
            <person name="Stajich J.E."/>
            <person name="Spatafora J.W."/>
            <person name="Visel A."/>
            <person name="Grigoriev I.V."/>
        </authorList>
    </citation>
    <scope>NUCLEOTIDE SEQUENCE [LARGE SCALE GENOMIC DNA]</scope>
    <source>
        <strain evidence="2 3">PL171</strain>
    </source>
</reference>
<protein>
    <submittedName>
        <fullName evidence="2">Uncharacterized protein</fullName>
    </submittedName>
</protein>
<dbReference type="Proteomes" id="UP000193411">
    <property type="component" value="Unassembled WGS sequence"/>
</dbReference>
<dbReference type="AlphaFoldDB" id="A0A1Y2HQ81"/>
<feature type="region of interest" description="Disordered" evidence="1">
    <location>
        <begin position="166"/>
        <end position="187"/>
    </location>
</feature>
<accession>A0A1Y2HQ81</accession>
<name>A0A1Y2HQ81_9FUNG</name>
<evidence type="ECO:0000256" key="1">
    <source>
        <dbReference type="SAM" id="MobiDB-lite"/>
    </source>
</evidence>
<proteinExistence type="predicted"/>